<dbReference type="RefSeq" id="WP_185788950.1">
    <property type="nucleotide sequence ID" value="NZ_CANMIT010000002.1"/>
</dbReference>
<dbReference type="Proteomes" id="UP000533900">
    <property type="component" value="Unassembled WGS sequence"/>
</dbReference>
<proteinExistence type="predicted"/>
<sequence>MHIPRWLEYARIKHKHEINTTTERDIKAYNFLTKSGEKRLKLGNYKGALSEFKLAHNIQPNSTEVNQLLLEVISILCEKDDNYCEEYDSLKL</sequence>
<dbReference type="EMBL" id="JACLCP010000002">
    <property type="protein sequence ID" value="MBC2845240.1"/>
    <property type="molecule type" value="Genomic_DNA"/>
</dbReference>
<comment type="caution">
    <text evidence="1">The sequence shown here is derived from an EMBL/GenBank/DDBJ whole genome shotgun (WGS) entry which is preliminary data.</text>
</comment>
<evidence type="ECO:0008006" key="3">
    <source>
        <dbReference type="Google" id="ProtNLM"/>
    </source>
</evidence>
<dbReference type="AlphaFoldDB" id="A0A842IQG2"/>
<reference evidence="1" key="1">
    <citation type="submission" date="2020-08" db="EMBL/GenBank/DDBJ databases">
        <title>Winogradskyella ouciana sp. nov., isolated from the hadal seawater of the Mariana Trench.</title>
        <authorList>
            <person name="He X."/>
        </authorList>
    </citation>
    <scope>NUCLEOTIDE SEQUENCE [LARGE SCALE GENOMIC DNA]</scope>
    <source>
        <strain evidence="1">KCTC 52348</strain>
    </source>
</reference>
<evidence type="ECO:0000313" key="2">
    <source>
        <dbReference type="Proteomes" id="UP000533900"/>
    </source>
</evidence>
<name>A0A842IQG2_9FLAO</name>
<protein>
    <recommendedName>
        <fullName evidence="3">Tetratricopeptide repeat-containing protein</fullName>
    </recommendedName>
</protein>
<keyword evidence="2" id="KW-1185">Reference proteome</keyword>
<accession>A0A842IQG2</accession>
<gene>
    <name evidence="1" type="ORF">H7F21_09055</name>
</gene>
<evidence type="ECO:0000313" key="1">
    <source>
        <dbReference type="EMBL" id="MBC2845240.1"/>
    </source>
</evidence>
<organism evidence="1 2">
    <name type="scientific">Winogradskyella flava</name>
    <dbReference type="NCBI Taxonomy" id="1884876"/>
    <lineage>
        <taxon>Bacteria</taxon>
        <taxon>Pseudomonadati</taxon>
        <taxon>Bacteroidota</taxon>
        <taxon>Flavobacteriia</taxon>
        <taxon>Flavobacteriales</taxon>
        <taxon>Flavobacteriaceae</taxon>
        <taxon>Winogradskyella</taxon>
    </lineage>
</organism>